<evidence type="ECO:0000256" key="2">
    <source>
        <dbReference type="ARBA" id="ARBA00007242"/>
    </source>
</evidence>
<comment type="similarity">
    <text evidence="2">Belongs to the G-protein coupled receptor 3 family.</text>
</comment>
<keyword evidence="15" id="KW-1185">Reference proteome</keyword>
<feature type="transmembrane region" description="Helical" evidence="12">
    <location>
        <begin position="144"/>
        <end position="165"/>
    </location>
</feature>
<keyword evidence="3" id="KW-1003">Cell membrane</keyword>
<dbReference type="Gene3D" id="2.10.50.30">
    <property type="entry name" value="GPCR, family 3, nine cysteines domain"/>
    <property type="match status" value="1"/>
</dbReference>
<reference evidence="14" key="1">
    <citation type="submission" date="2025-08" db="UniProtKB">
        <authorList>
            <consortium name="Ensembl"/>
        </authorList>
    </citation>
    <scope>IDENTIFICATION</scope>
</reference>
<dbReference type="PRINTS" id="PR00248">
    <property type="entry name" value="GPCRMGR"/>
</dbReference>
<evidence type="ECO:0000256" key="10">
    <source>
        <dbReference type="ARBA" id="ARBA00023224"/>
    </source>
</evidence>
<feature type="transmembrane region" description="Helical" evidence="12">
    <location>
        <begin position="345"/>
        <end position="367"/>
    </location>
</feature>
<dbReference type="Pfam" id="PF07562">
    <property type="entry name" value="NCD3G"/>
    <property type="match status" value="1"/>
</dbReference>
<evidence type="ECO:0000256" key="8">
    <source>
        <dbReference type="ARBA" id="ARBA00023170"/>
    </source>
</evidence>
<comment type="subcellular location">
    <subcellularLocation>
        <location evidence="1">Cell membrane</location>
        <topology evidence="1">Multi-pass membrane protein</topology>
    </subcellularLocation>
</comment>
<protein>
    <recommendedName>
        <fullName evidence="13">G-protein coupled receptors family 3 profile domain-containing protein</fullName>
    </recommendedName>
</protein>
<dbReference type="InterPro" id="IPR038550">
    <property type="entry name" value="GPCR_3_9-Cys_sf"/>
</dbReference>
<keyword evidence="10" id="KW-0807">Transducer</keyword>
<dbReference type="FunFam" id="2.10.50.30:FF:000001">
    <property type="entry name" value="metabotropic glutamate receptor 1"/>
    <property type="match status" value="1"/>
</dbReference>
<evidence type="ECO:0000256" key="3">
    <source>
        <dbReference type="ARBA" id="ARBA00022475"/>
    </source>
</evidence>
<evidence type="ECO:0000313" key="14">
    <source>
        <dbReference type="Ensembl" id="ENSEBUP00000023431.1"/>
    </source>
</evidence>
<dbReference type="InterPro" id="IPR011500">
    <property type="entry name" value="GPCR_3_9-Cys_dom"/>
</dbReference>
<evidence type="ECO:0000313" key="15">
    <source>
        <dbReference type="Proteomes" id="UP000694388"/>
    </source>
</evidence>
<keyword evidence="4 12" id="KW-0812">Transmembrane</keyword>
<evidence type="ECO:0000256" key="12">
    <source>
        <dbReference type="SAM" id="Phobius"/>
    </source>
</evidence>
<dbReference type="PROSITE" id="PS00980">
    <property type="entry name" value="G_PROTEIN_RECEP_F3_2"/>
    <property type="match status" value="1"/>
</dbReference>
<feature type="compositionally biased region" description="Low complexity" evidence="11">
    <location>
        <begin position="384"/>
        <end position="393"/>
    </location>
</feature>
<dbReference type="Proteomes" id="UP000694388">
    <property type="component" value="Unplaced"/>
</dbReference>
<dbReference type="GO" id="GO:0005886">
    <property type="term" value="C:plasma membrane"/>
    <property type="evidence" value="ECO:0007669"/>
    <property type="project" value="UniProtKB-SubCell"/>
</dbReference>
<dbReference type="GeneTree" id="ENSGT01030000234648"/>
<feature type="transmembrane region" description="Helical" evidence="12">
    <location>
        <begin position="303"/>
        <end position="325"/>
    </location>
</feature>
<evidence type="ECO:0000256" key="9">
    <source>
        <dbReference type="ARBA" id="ARBA00023180"/>
    </source>
</evidence>
<dbReference type="InterPro" id="IPR050726">
    <property type="entry name" value="mGluR"/>
</dbReference>
<name>A0A8C4R1C3_EPTBU</name>
<evidence type="ECO:0000256" key="4">
    <source>
        <dbReference type="ARBA" id="ARBA00022692"/>
    </source>
</evidence>
<dbReference type="InterPro" id="IPR000162">
    <property type="entry name" value="GPCR_3_mtglu_rcpt"/>
</dbReference>
<keyword evidence="6" id="KW-0297">G-protein coupled receptor</keyword>
<dbReference type="AlphaFoldDB" id="A0A8C4R1C3"/>
<dbReference type="GO" id="GO:0004930">
    <property type="term" value="F:G protein-coupled receptor activity"/>
    <property type="evidence" value="ECO:0007669"/>
    <property type="project" value="UniProtKB-KW"/>
</dbReference>
<evidence type="ECO:0000256" key="6">
    <source>
        <dbReference type="ARBA" id="ARBA00023040"/>
    </source>
</evidence>
<dbReference type="PANTHER" id="PTHR24060">
    <property type="entry name" value="METABOTROPIC GLUTAMATE RECEPTOR"/>
    <property type="match status" value="1"/>
</dbReference>
<sequence length="405" mass="43516">MGHGYRRVGQWSEKLQLNLDLLRWGSESPLGGAAPGSFCSYPCGPGERQTPMQGASCCWMCEPCRGYDFLLDEMTCRRCPFDSRPDANRSSCVPIPIVRLELHSPWAAIPLAVATAGLAAAAMVTAVFVRNWSTPLVRASGRELSAVLLLGIMLSYCATFAMVSLPGPVACAARRLAPGFGPCVTYAALLAKTSRIQRIFAHGRRSAVPPRCISPASQLGAVAVLVGLQLIAMTAWLFVEPPRAARDYGELPLLEPDRARAFLRCAGSELATLASLAYSLLLMVVCTIYAVKTRAVPESFNEAKPIGLTMYTTCIVWLAFVPIFFGTARSGDKIYIQTATLTMSMSLSATVAICLLFLPKVYIIVFHPEQNVIKHKRSLKGSQASPAPSDAAANGPTDKTGLAGR</sequence>
<reference evidence="14" key="2">
    <citation type="submission" date="2025-09" db="UniProtKB">
        <authorList>
            <consortium name="Ensembl"/>
        </authorList>
    </citation>
    <scope>IDENTIFICATION</scope>
</reference>
<dbReference type="Pfam" id="PF00003">
    <property type="entry name" value="7tm_3"/>
    <property type="match status" value="1"/>
</dbReference>
<dbReference type="InterPro" id="IPR017978">
    <property type="entry name" value="GPCR_3_C"/>
</dbReference>
<dbReference type="OMA" id="MDHCIAK"/>
<feature type="transmembrane region" description="Helical" evidence="12">
    <location>
        <begin position="270"/>
        <end position="291"/>
    </location>
</feature>
<keyword evidence="5 12" id="KW-1133">Transmembrane helix</keyword>
<evidence type="ECO:0000256" key="5">
    <source>
        <dbReference type="ARBA" id="ARBA00022989"/>
    </source>
</evidence>
<keyword evidence="9" id="KW-0325">Glycoprotein</keyword>
<dbReference type="InterPro" id="IPR000337">
    <property type="entry name" value="GPCR_3"/>
</dbReference>
<keyword evidence="7 12" id="KW-0472">Membrane</keyword>
<evidence type="ECO:0000259" key="13">
    <source>
        <dbReference type="PROSITE" id="PS50259"/>
    </source>
</evidence>
<accession>A0A8C4R1C3</accession>
<dbReference type="Ensembl" id="ENSEBUT00000024007.1">
    <property type="protein sequence ID" value="ENSEBUP00000023431.1"/>
    <property type="gene ID" value="ENSEBUG00000014427.1"/>
</dbReference>
<evidence type="ECO:0000256" key="1">
    <source>
        <dbReference type="ARBA" id="ARBA00004651"/>
    </source>
</evidence>
<keyword evidence="8" id="KW-0675">Receptor</keyword>
<feature type="domain" description="G-protein coupled receptors family 3 profile" evidence="13">
    <location>
        <begin position="106"/>
        <end position="380"/>
    </location>
</feature>
<proteinExistence type="inferred from homology"/>
<organism evidence="14 15">
    <name type="scientific">Eptatretus burgeri</name>
    <name type="common">Inshore hagfish</name>
    <dbReference type="NCBI Taxonomy" id="7764"/>
    <lineage>
        <taxon>Eukaryota</taxon>
        <taxon>Metazoa</taxon>
        <taxon>Chordata</taxon>
        <taxon>Craniata</taxon>
        <taxon>Vertebrata</taxon>
        <taxon>Cyclostomata</taxon>
        <taxon>Myxini</taxon>
        <taxon>Myxiniformes</taxon>
        <taxon>Myxinidae</taxon>
        <taxon>Eptatretinae</taxon>
        <taxon>Eptatretus</taxon>
    </lineage>
</organism>
<evidence type="ECO:0000256" key="7">
    <source>
        <dbReference type="ARBA" id="ARBA00023136"/>
    </source>
</evidence>
<feature type="transmembrane region" description="Helical" evidence="12">
    <location>
        <begin position="106"/>
        <end position="129"/>
    </location>
</feature>
<feature type="region of interest" description="Disordered" evidence="11">
    <location>
        <begin position="377"/>
        <end position="405"/>
    </location>
</feature>
<dbReference type="InterPro" id="IPR017979">
    <property type="entry name" value="GPCR_3_CS"/>
</dbReference>
<dbReference type="PRINTS" id="PR00593">
    <property type="entry name" value="MTABOTROPICR"/>
</dbReference>
<feature type="transmembrane region" description="Helical" evidence="12">
    <location>
        <begin position="219"/>
        <end position="239"/>
    </location>
</feature>
<dbReference type="PROSITE" id="PS50259">
    <property type="entry name" value="G_PROTEIN_RECEP_F3_4"/>
    <property type="match status" value="1"/>
</dbReference>
<evidence type="ECO:0000256" key="11">
    <source>
        <dbReference type="SAM" id="MobiDB-lite"/>
    </source>
</evidence>